<dbReference type="InterPro" id="IPR029510">
    <property type="entry name" value="Ald_DH_CS_GLU"/>
</dbReference>
<accession>A0A7G5GTG8</accession>
<dbReference type="InterPro" id="IPR016163">
    <property type="entry name" value="Ald_DH_C"/>
</dbReference>
<dbReference type="KEGG" id="sfol:H3H32_30190"/>
<reference evidence="13 14" key="1">
    <citation type="submission" date="2020-07" db="EMBL/GenBank/DDBJ databases">
        <title>Spirosoma foliorum sp. nov., isolated from the leaves on the Nejang mountain Korea, Republic of.</title>
        <authorList>
            <person name="Ho H."/>
            <person name="Lee Y.-J."/>
            <person name="Nurcahyanto D.-A."/>
            <person name="Kim S.-G."/>
        </authorList>
    </citation>
    <scope>NUCLEOTIDE SEQUENCE [LARGE SCALE GENOMIC DNA]</scope>
    <source>
        <strain evidence="13 14">PL0136</strain>
    </source>
</reference>
<evidence type="ECO:0000256" key="10">
    <source>
        <dbReference type="RuleBase" id="RU003345"/>
    </source>
</evidence>
<evidence type="ECO:0000256" key="1">
    <source>
        <dbReference type="ARBA" id="ARBA00004786"/>
    </source>
</evidence>
<evidence type="ECO:0000313" key="13">
    <source>
        <dbReference type="EMBL" id="QMW02160.1"/>
    </source>
</evidence>
<dbReference type="PANTHER" id="PTHR42862:SF1">
    <property type="entry name" value="DELTA-1-PYRROLINE-5-CARBOXYLATE DEHYDROGENASE 2, ISOFORM A-RELATED"/>
    <property type="match status" value="1"/>
</dbReference>
<evidence type="ECO:0000259" key="12">
    <source>
        <dbReference type="Pfam" id="PF00171"/>
    </source>
</evidence>
<protein>
    <recommendedName>
        <fullName evidence="7">L-glutamate gamma-semialdehyde dehydrogenase</fullName>
        <ecNumber evidence="3">1.2.1.88</ecNumber>
    </recommendedName>
    <alternativeName>
        <fullName evidence="7">L-glutamate gamma-semialdehyde dehydrogenase</fullName>
    </alternativeName>
</protein>
<dbReference type="PANTHER" id="PTHR42862">
    <property type="entry name" value="DELTA-1-PYRROLINE-5-CARBOXYLATE DEHYDROGENASE 1, ISOFORM A-RELATED"/>
    <property type="match status" value="1"/>
</dbReference>
<keyword evidence="14" id="KW-1185">Reference proteome</keyword>
<comment type="catalytic activity">
    <reaction evidence="8">
        <text>L-glutamate 5-semialdehyde + NAD(+) + H2O = L-glutamate + NADH + 2 H(+)</text>
        <dbReference type="Rhea" id="RHEA:30235"/>
        <dbReference type="ChEBI" id="CHEBI:15377"/>
        <dbReference type="ChEBI" id="CHEBI:15378"/>
        <dbReference type="ChEBI" id="CHEBI:29985"/>
        <dbReference type="ChEBI" id="CHEBI:57540"/>
        <dbReference type="ChEBI" id="CHEBI:57945"/>
        <dbReference type="ChEBI" id="CHEBI:58066"/>
        <dbReference type="EC" id="1.2.1.88"/>
    </reaction>
</comment>
<dbReference type="SUPFAM" id="SSF53720">
    <property type="entry name" value="ALDH-like"/>
    <property type="match status" value="1"/>
</dbReference>
<dbReference type="GO" id="GO:0010133">
    <property type="term" value="P:L-proline catabolic process to L-glutamate"/>
    <property type="evidence" value="ECO:0007669"/>
    <property type="project" value="UniProtKB-UniPathway"/>
</dbReference>
<dbReference type="InterPro" id="IPR015590">
    <property type="entry name" value="Aldehyde_DH_dom"/>
</dbReference>
<dbReference type="PROSITE" id="PS00687">
    <property type="entry name" value="ALDEHYDE_DEHYDR_GLU"/>
    <property type="match status" value="1"/>
</dbReference>
<dbReference type="FunFam" id="3.40.309.10:FF:000005">
    <property type="entry name" value="1-pyrroline-5-carboxylate dehydrogenase 1"/>
    <property type="match status" value="1"/>
</dbReference>
<keyword evidence="4 10" id="KW-0560">Oxidoreductase</keyword>
<evidence type="ECO:0000256" key="8">
    <source>
        <dbReference type="ARBA" id="ARBA00048142"/>
    </source>
</evidence>
<dbReference type="Gene3D" id="3.40.605.10">
    <property type="entry name" value="Aldehyde Dehydrogenase, Chain A, domain 1"/>
    <property type="match status" value="1"/>
</dbReference>
<organism evidence="13 14">
    <name type="scientific">Spirosoma foliorum</name>
    <dbReference type="NCBI Taxonomy" id="2710596"/>
    <lineage>
        <taxon>Bacteria</taxon>
        <taxon>Pseudomonadati</taxon>
        <taxon>Bacteroidota</taxon>
        <taxon>Cytophagia</taxon>
        <taxon>Cytophagales</taxon>
        <taxon>Cytophagaceae</taxon>
        <taxon>Spirosoma</taxon>
    </lineage>
</organism>
<dbReference type="RefSeq" id="WP_182459446.1">
    <property type="nucleotide sequence ID" value="NZ_CP059732.1"/>
</dbReference>
<evidence type="ECO:0000256" key="4">
    <source>
        <dbReference type="ARBA" id="ARBA00023002"/>
    </source>
</evidence>
<dbReference type="InterPro" id="IPR016162">
    <property type="entry name" value="Ald_DH_N"/>
</dbReference>
<feature type="active site" evidence="9">
    <location>
        <position position="293"/>
    </location>
</feature>
<dbReference type="InterPro" id="IPR050485">
    <property type="entry name" value="Proline_metab_enzyme"/>
</dbReference>
<dbReference type="GO" id="GO:0009898">
    <property type="term" value="C:cytoplasmic side of plasma membrane"/>
    <property type="evidence" value="ECO:0007669"/>
    <property type="project" value="TreeGrafter"/>
</dbReference>
<evidence type="ECO:0000256" key="2">
    <source>
        <dbReference type="ARBA" id="ARBA00009986"/>
    </source>
</evidence>
<feature type="region of interest" description="Disordered" evidence="11">
    <location>
        <begin position="1"/>
        <end position="21"/>
    </location>
</feature>
<evidence type="ECO:0000256" key="11">
    <source>
        <dbReference type="SAM" id="MobiDB-lite"/>
    </source>
</evidence>
<dbReference type="Pfam" id="PF00171">
    <property type="entry name" value="Aldedh"/>
    <property type="match status" value="1"/>
</dbReference>
<evidence type="ECO:0000256" key="3">
    <source>
        <dbReference type="ARBA" id="ARBA00012884"/>
    </source>
</evidence>
<dbReference type="EC" id="1.2.1.88" evidence="3"/>
<dbReference type="FunFam" id="3.40.605.10:FF:000006">
    <property type="entry name" value="1-pyrroline-5-carboxylate dehydrogenase"/>
    <property type="match status" value="1"/>
</dbReference>
<dbReference type="InterPro" id="IPR005931">
    <property type="entry name" value="P5CDH/ALDH4A1"/>
</dbReference>
<dbReference type="PROSITE" id="PS00070">
    <property type="entry name" value="ALDEHYDE_DEHYDR_CYS"/>
    <property type="match status" value="1"/>
</dbReference>
<comment type="similarity">
    <text evidence="2 10">Belongs to the aldehyde dehydrogenase family.</text>
</comment>
<evidence type="ECO:0000256" key="7">
    <source>
        <dbReference type="ARBA" id="ARBA00032259"/>
    </source>
</evidence>
<name>A0A7G5GTG8_9BACT</name>
<feature type="domain" description="Aldehyde dehydrogenase" evidence="12">
    <location>
        <begin position="56"/>
        <end position="513"/>
    </location>
</feature>
<proteinExistence type="inferred from homology"/>
<comment type="pathway">
    <text evidence="1">Amino-acid degradation; L-proline degradation into L-glutamate; L-glutamate from L-proline: step 2/2.</text>
</comment>
<dbReference type="InterPro" id="IPR016161">
    <property type="entry name" value="Ald_DH/histidinol_DH"/>
</dbReference>
<dbReference type="CDD" id="cd07123">
    <property type="entry name" value="ALDH_F4-17_P5CDH"/>
    <property type="match status" value="1"/>
</dbReference>
<evidence type="ECO:0000256" key="6">
    <source>
        <dbReference type="ARBA" id="ARBA00023062"/>
    </source>
</evidence>
<keyword evidence="5" id="KW-0520">NAD</keyword>
<gene>
    <name evidence="13" type="primary">pruA</name>
    <name evidence="13" type="ORF">H3H32_30190</name>
</gene>
<sequence>MSFGFFNAPTPANEPVREYRPGSPEREAVKAALADFRANETDIPMHIGGKEVRTERKLRVAPPHDHQHTLGYFYEGDAQHVKKAIEAALSAKEAWAGLSWEHRASIFLKAADLLAGPYRARINAATMLGQSKNAYQAEIDSACELIDFLRFNVHYATEIYHQQPNSSPGVWNRLEYRPLEGFVFALTPFNFTAIAGNLPTSAALMGNTVVWKPAYTQALSAKVIMDVLNEAGLPKGVINLIFVDGPVAGDIIFNHADFAGIHFTGSTGVFQQIWGTIGANIHKYKSYPRIVGETGGKDFVLVHESAHADEVATGLVRGAFEYQGQKCSAASRAYLPSTLWPAVEAKMKEFLAEIKMGGTEDFTNFINAVIDERAFKKITAYIDEAKKSAQVIVVAGGNYDGSKGYFIEPTVLKVSDPTYRTMCEEIFGPILSIYVYEPSEFDKMIETVNTTSPYALTGSIFAEDRYIIEEVTHKLQNAAGNFYINDKPTGAVVGQQPFGGARASGTNDKAGSALNLYRWVSARTIKETYVSPKNYGYPFLQPE</sequence>
<dbReference type="Proteomes" id="UP000515369">
    <property type="component" value="Chromosome"/>
</dbReference>
<dbReference type="Gene3D" id="3.40.309.10">
    <property type="entry name" value="Aldehyde Dehydrogenase, Chain A, domain 2"/>
    <property type="match status" value="1"/>
</dbReference>
<evidence type="ECO:0000313" key="14">
    <source>
        <dbReference type="Proteomes" id="UP000515369"/>
    </source>
</evidence>
<keyword evidence="6" id="KW-0642">Proline metabolism</keyword>
<evidence type="ECO:0000256" key="5">
    <source>
        <dbReference type="ARBA" id="ARBA00023027"/>
    </source>
</evidence>
<dbReference type="InterPro" id="IPR016160">
    <property type="entry name" value="Ald_DH_CS_CYS"/>
</dbReference>
<dbReference type="GO" id="GO:0004657">
    <property type="term" value="F:proline dehydrogenase activity"/>
    <property type="evidence" value="ECO:0007669"/>
    <property type="project" value="UniProtKB-ARBA"/>
</dbReference>
<dbReference type="NCBIfam" id="TIGR01236">
    <property type="entry name" value="D1pyr5carbox1"/>
    <property type="match status" value="1"/>
</dbReference>
<dbReference type="AlphaFoldDB" id="A0A7G5GTG8"/>
<evidence type="ECO:0000256" key="9">
    <source>
        <dbReference type="PROSITE-ProRule" id="PRU10007"/>
    </source>
</evidence>
<dbReference type="GO" id="GO:0003842">
    <property type="term" value="F:L-glutamate gamma-semialdehyde dehydrogenase activity"/>
    <property type="evidence" value="ECO:0007669"/>
    <property type="project" value="UniProtKB-EC"/>
</dbReference>
<dbReference type="UniPathway" id="UPA00261">
    <property type="reaction ID" value="UER00374"/>
</dbReference>
<dbReference type="EMBL" id="CP059732">
    <property type="protein sequence ID" value="QMW02160.1"/>
    <property type="molecule type" value="Genomic_DNA"/>
</dbReference>